<comment type="catalytic activity">
    <reaction evidence="28">
        <text>5-(9Z-hexadecenoyloxy)-octadecanoate + H2O = 5-hydroxy-octadecanoate + (9Z)-hexadecenoate + H(+)</text>
        <dbReference type="Rhea" id="RHEA:52092"/>
        <dbReference type="ChEBI" id="CHEBI:15377"/>
        <dbReference type="ChEBI" id="CHEBI:15378"/>
        <dbReference type="ChEBI" id="CHEBI:32372"/>
        <dbReference type="ChEBI" id="CHEBI:136369"/>
        <dbReference type="ChEBI" id="CHEBI:136370"/>
    </reaction>
    <physiologicalReaction direction="left-to-right" evidence="28">
        <dbReference type="Rhea" id="RHEA:52093"/>
    </physiologicalReaction>
</comment>
<evidence type="ECO:0000256" key="31">
    <source>
        <dbReference type="RuleBase" id="RU361235"/>
    </source>
</evidence>
<comment type="subunit">
    <text evidence="30">Interacts with CLC.</text>
</comment>
<evidence type="ECO:0000256" key="8">
    <source>
        <dbReference type="ARBA" id="ARBA00022963"/>
    </source>
</evidence>
<evidence type="ECO:0000256" key="5">
    <source>
        <dbReference type="ARBA" id="ARBA00022525"/>
    </source>
</evidence>
<dbReference type="GO" id="GO:0005576">
    <property type="term" value="C:extracellular region"/>
    <property type="evidence" value="ECO:0007669"/>
    <property type="project" value="UniProtKB-SubCell"/>
</dbReference>
<evidence type="ECO:0000256" key="6">
    <source>
        <dbReference type="ARBA" id="ARBA00022729"/>
    </source>
</evidence>
<evidence type="ECO:0000313" key="34">
    <source>
        <dbReference type="Ensembl" id="ENSAPEP00000032457.1"/>
    </source>
</evidence>
<comment type="catalytic activity">
    <reaction evidence="29">
        <text>a sterol ester + H2O = a sterol + a fatty acid + H(+)</text>
        <dbReference type="Rhea" id="RHEA:10100"/>
        <dbReference type="ChEBI" id="CHEBI:15377"/>
        <dbReference type="ChEBI" id="CHEBI:15378"/>
        <dbReference type="ChEBI" id="CHEBI:15889"/>
        <dbReference type="ChEBI" id="CHEBI:28868"/>
        <dbReference type="ChEBI" id="CHEBI:35915"/>
        <dbReference type="EC" id="3.1.1.13"/>
    </reaction>
    <physiologicalReaction direction="left-to-right" evidence="29">
        <dbReference type="Rhea" id="RHEA:10101"/>
    </physiologicalReaction>
</comment>
<evidence type="ECO:0000256" key="3">
    <source>
        <dbReference type="ARBA" id="ARBA00005964"/>
    </source>
</evidence>
<evidence type="ECO:0000256" key="16">
    <source>
        <dbReference type="ARBA" id="ARBA00047653"/>
    </source>
</evidence>
<evidence type="ECO:0000256" key="22">
    <source>
        <dbReference type="ARBA" id="ARBA00049221"/>
    </source>
</evidence>
<dbReference type="GO" id="GO:0008126">
    <property type="term" value="F:acetylesterase activity"/>
    <property type="evidence" value="ECO:0007669"/>
    <property type="project" value="UniProtKB-EC"/>
</dbReference>
<feature type="domain" description="Carboxylesterase type B" evidence="33">
    <location>
        <begin position="34"/>
        <end position="424"/>
    </location>
</feature>
<reference evidence="34 35" key="1">
    <citation type="submission" date="2018-03" db="EMBL/GenBank/DDBJ databases">
        <title>Finding Nemo's genes: A chromosome-scale reference assembly of the genome of the orange clownfish Amphiprion percula.</title>
        <authorList>
            <person name="Lehmann R."/>
        </authorList>
    </citation>
    <scope>NUCLEOTIDE SEQUENCE</scope>
</reference>
<comment type="catalytic activity">
    <reaction evidence="15">
        <text>13-octadecanoyloxy-octadecanoate + H2O = 13-hydroxy-octadecanoate + octadecanoate + H(+)</text>
        <dbReference type="Rhea" id="RHEA:52084"/>
        <dbReference type="ChEBI" id="CHEBI:15377"/>
        <dbReference type="ChEBI" id="CHEBI:15378"/>
        <dbReference type="ChEBI" id="CHEBI:25629"/>
        <dbReference type="ChEBI" id="CHEBI:136304"/>
        <dbReference type="ChEBI" id="CHEBI:136335"/>
    </reaction>
    <physiologicalReaction direction="left-to-right" evidence="15">
        <dbReference type="Rhea" id="RHEA:52085"/>
    </physiologicalReaction>
</comment>
<comment type="catalytic activity">
    <reaction evidence="23">
        <text>1,2,3-trioctanoylglycerol + H2O = dioctanoylglycerol + octanoate + H(+)</text>
        <dbReference type="Rhea" id="RHEA:47864"/>
        <dbReference type="ChEBI" id="CHEBI:15377"/>
        <dbReference type="ChEBI" id="CHEBI:15378"/>
        <dbReference type="ChEBI" id="CHEBI:25646"/>
        <dbReference type="ChEBI" id="CHEBI:76978"/>
        <dbReference type="ChEBI" id="CHEBI:88066"/>
    </reaction>
    <physiologicalReaction direction="left-to-right" evidence="23">
        <dbReference type="Rhea" id="RHEA:47865"/>
    </physiologicalReaction>
</comment>
<dbReference type="Proteomes" id="UP000265080">
    <property type="component" value="Chromosome 5"/>
</dbReference>
<dbReference type="EC" id="3.1.1.-" evidence="31"/>
<dbReference type="Gene3D" id="3.40.50.1820">
    <property type="entry name" value="alpha/beta hydrolase"/>
    <property type="match status" value="1"/>
</dbReference>
<keyword evidence="11" id="KW-0325">Glycoprotein</keyword>
<dbReference type="FunFam" id="3.40.50.1820:FF:000100">
    <property type="entry name" value="Carboxylic ester hydrolase"/>
    <property type="match status" value="1"/>
</dbReference>
<evidence type="ECO:0000256" key="30">
    <source>
        <dbReference type="ARBA" id="ARBA00064516"/>
    </source>
</evidence>
<dbReference type="InterPro" id="IPR002018">
    <property type="entry name" value="CarbesteraseB"/>
</dbReference>
<reference evidence="34" key="3">
    <citation type="submission" date="2025-09" db="UniProtKB">
        <authorList>
            <consortium name="Ensembl"/>
        </authorList>
    </citation>
    <scope>IDENTIFICATION</scope>
</reference>
<comment type="catalytic activity">
    <reaction evidence="12">
        <text>a triacylglycerol + H2O = a diacylglycerol + a fatty acid + H(+)</text>
        <dbReference type="Rhea" id="RHEA:12044"/>
        <dbReference type="ChEBI" id="CHEBI:15377"/>
        <dbReference type="ChEBI" id="CHEBI:15378"/>
        <dbReference type="ChEBI" id="CHEBI:17855"/>
        <dbReference type="ChEBI" id="CHEBI:18035"/>
        <dbReference type="ChEBI" id="CHEBI:28868"/>
        <dbReference type="EC" id="3.1.1.3"/>
    </reaction>
    <physiologicalReaction direction="left-to-right" evidence="12">
        <dbReference type="Rhea" id="RHEA:12045"/>
    </physiologicalReaction>
</comment>
<keyword evidence="10" id="KW-1015">Disulfide bond</keyword>
<comment type="catalytic activity">
    <reaction evidence="16">
        <text>cholesteryl (9Z-octadecenoate) + H2O = cholesterol + (9Z)-octadecenoate + H(+)</text>
        <dbReference type="Rhea" id="RHEA:33875"/>
        <dbReference type="ChEBI" id="CHEBI:15377"/>
        <dbReference type="ChEBI" id="CHEBI:15378"/>
        <dbReference type="ChEBI" id="CHEBI:16113"/>
        <dbReference type="ChEBI" id="CHEBI:30823"/>
        <dbReference type="ChEBI" id="CHEBI:46898"/>
    </reaction>
    <physiologicalReaction direction="left-to-right" evidence="16">
        <dbReference type="Rhea" id="RHEA:33876"/>
    </physiologicalReaction>
</comment>
<comment type="subcellular location">
    <subcellularLocation>
        <location evidence="2">Secreted</location>
    </subcellularLocation>
</comment>
<dbReference type="InterPro" id="IPR029058">
    <property type="entry name" value="AB_hydrolase_fold"/>
</dbReference>
<evidence type="ECO:0000256" key="17">
    <source>
        <dbReference type="ARBA" id="ARBA00047863"/>
    </source>
</evidence>
<comment type="catalytic activity">
    <reaction evidence="1">
        <text>9-(9Z-hexadecenoyloxy)-octadecanoate + H2O = (9Z)-hexadecenoate + 9-hydroxy-octadecanoate + H(+)</text>
        <dbReference type="Rhea" id="RHEA:52068"/>
        <dbReference type="ChEBI" id="CHEBI:15377"/>
        <dbReference type="ChEBI" id="CHEBI:15378"/>
        <dbReference type="ChEBI" id="CHEBI:32372"/>
        <dbReference type="ChEBI" id="CHEBI:136286"/>
        <dbReference type="ChEBI" id="CHEBI:136309"/>
    </reaction>
    <physiologicalReaction direction="left-to-right" evidence="1">
        <dbReference type="Rhea" id="RHEA:52069"/>
    </physiologicalReaction>
</comment>
<evidence type="ECO:0000256" key="7">
    <source>
        <dbReference type="ARBA" id="ARBA00022801"/>
    </source>
</evidence>
<comment type="catalytic activity">
    <reaction evidence="21">
        <text>9-(9Z-octadecenoyloxy)-octadecanoate + H2O = 9-hydroxy-octadecanoate + (9Z)-octadecenoate + H(+)</text>
        <dbReference type="Rhea" id="RHEA:52048"/>
        <dbReference type="ChEBI" id="CHEBI:15377"/>
        <dbReference type="ChEBI" id="CHEBI:15378"/>
        <dbReference type="ChEBI" id="CHEBI:30823"/>
        <dbReference type="ChEBI" id="CHEBI:136282"/>
        <dbReference type="ChEBI" id="CHEBI:136286"/>
    </reaction>
    <physiologicalReaction direction="left-to-right" evidence="21">
        <dbReference type="Rhea" id="RHEA:52049"/>
    </physiologicalReaction>
</comment>
<evidence type="ECO:0000259" key="33">
    <source>
        <dbReference type="Pfam" id="PF00135"/>
    </source>
</evidence>
<keyword evidence="7 31" id="KW-0378">Hydrolase</keyword>
<dbReference type="InterPro" id="IPR051093">
    <property type="entry name" value="Neuroligin/BSAL"/>
</dbReference>
<comment type="catalytic activity">
    <reaction evidence="19">
        <text>12-octadecanoyloxy-octadecanoate + H2O = 12-hydroxyoctadecanoate + octadecanoate + H(+)</text>
        <dbReference type="Rhea" id="RHEA:52080"/>
        <dbReference type="ChEBI" id="CHEBI:15377"/>
        <dbReference type="ChEBI" id="CHEBI:15378"/>
        <dbReference type="ChEBI" id="CHEBI:25629"/>
        <dbReference type="ChEBI" id="CHEBI:84201"/>
        <dbReference type="ChEBI" id="CHEBI:136330"/>
    </reaction>
    <physiologicalReaction direction="left-to-right" evidence="19">
        <dbReference type="Rhea" id="RHEA:52081"/>
    </physiologicalReaction>
</comment>
<keyword evidence="8" id="KW-0442">Lipid degradation</keyword>
<organism evidence="34 35">
    <name type="scientific">Amphiprion percula</name>
    <name type="common">Orange clownfish</name>
    <name type="synonym">Lutjanus percula</name>
    <dbReference type="NCBI Taxonomy" id="161767"/>
    <lineage>
        <taxon>Eukaryota</taxon>
        <taxon>Metazoa</taxon>
        <taxon>Chordata</taxon>
        <taxon>Craniata</taxon>
        <taxon>Vertebrata</taxon>
        <taxon>Euteleostomi</taxon>
        <taxon>Actinopterygii</taxon>
        <taxon>Neopterygii</taxon>
        <taxon>Teleostei</taxon>
        <taxon>Neoteleostei</taxon>
        <taxon>Acanthomorphata</taxon>
        <taxon>Ovalentaria</taxon>
        <taxon>Pomacentridae</taxon>
        <taxon>Amphiprion</taxon>
    </lineage>
</organism>
<comment type="catalytic activity">
    <reaction evidence="20">
        <text>12-(9Z-octadecenoyloxy)-octadecanoate + H2O = 12-hydroxyoctadecanoate + (9Z)-octadecenoate + H(+)</text>
        <dbReference type="Rhea" id="RHEA:52060"/>
        <dbReference type="ChEBI" id="CHEBI:15377"/>
        <dbReference type="ChEBI" id="CHEBI:15378"/>
        <dbReference type="ChEBI" id="CHEBI:30823"/>
        <dbReference type="ChEBI" id="CHEBI:84201"/>
        <dbReference type="ChEBI" id="CHEBI:136302"/>
    </reaction>
    <physiologicalReaction direction="left-to-right" evidence="20">
        <dbReference type="Rhea" id="RHEA:52061"/>
    </physiologicalReaction>
</comment>
<reference evidence="34" key="2">
    <citation type="submission" date="2025-08" db="UniProtKB">
        <authorList>
            <consortium name="Ensembl"/>
        </authorList>
    </citation>
    <scope>IDENTIFICATION</scope>
</reference>
<evidence type="ECO:0000256" key="4">
    <source>
        <dbReference type="ARBA" id="ARBA00022487"/>
    </source>
</evidence>
<dbReference type="PANTHER" id="PTHR43903">
    <property type="entry name" value="NEUROLIGIN"/>
    <property type="match status" value="1"/>
</dbReference>
<evidence type="ECO:0000256" key="27">
    <source>
        <dbReference type="ARBA" id="ARBA00051791"/>
    </source>
</evidence>
<comment type="catalytic activity">
    <reaction evidence="24">
        <text>13-(9Z-octadecenoyloxy)-octadecanoate + H2O = 13-hydroxy-octadecanoate + (9Z)-octadecenoate + H(+)</text>
        <dbReference type="Rhea" id="RHEA:52064"/>
        <dbReference type="ChEBI" id="CHEBI:15377"/>
        <dbReference type="ChEBI" id="CHEBI:15378"/>
        <dbReference type="ChEBI" id="CHEBI:30823"/>
        <dbReference type="ChEBI" id="CHEBI:136303"/>
        <dbReference type="ChEBI" id="CHEBI:136304"/>
    </reaction>
    <physiologicalReaction direction="left-to-right" evidence="24">
        <dbReference type="Rhea" id="RHEA:52065"/>
    </physiologicalReaction>
</comment>
<evidence type="ECO:0000256" key="21">
    <source>
        <dbReference type="ARBA" id="ARBA00048800"/>
    </source>
</evidence>
<evidence type="ECO:0000256" key="14">
    <source>
        <dbReference type="ARBA" id="ARBA00047368"/>
    </source>
</evidence>
<comment type="catalytic activity">
    <reaction evidence="25">
        <text>13-(9Z-hexadecenoyloxy)-octadecanoate + H2O = 13-hydroxy-octadecanoate + (9Z)-hexadecenoate + H(+)</text>
        <dbReference type="Rhea" id="RHEA:52076"/>
        <dbReference type="ChEBI" id="CHEBI:15377"/>
        <dbReference type="ChEBI" id="CHEBI:15378"/>
        <dbReference type="ChEBI" id="CHEBI:32372"/>
        <dbReference type="ChEBI" id="CHEBI:136304"/>
        <dbReference type="ChEBI" id="CHEBI:136315"/>
    </reaction>
    <physiologicalReaction direction="left-to-right" evidence="25">
        <dbReference type="Rhea" id="RHEA:52077"/>
    </physiologicalReaction>
</comment>
<comment type="similarity">
    <text evidence="3 31">Belongs to the type-B carboxylesterase/lipase family.</text>
</comment>
<evidence type="ECO:0000256" key="10">
    <source>
        <dbReference type="ARBA" id="ARBA00023157"/>
    </source>
</evidence>
<dbReference type="GeneTree" id="ENSGT00940000156231"/>
<name>A0A3P8UAX4_AMPPE</name>
<feature type="domain" description="Carboxylesterase type B" evidence="33">
    <location>
        <begin position="466"/>
        <end position="547"/>
    </location>
</feature>
<evidence type="ECO:0000256" key="32">
    <source>
        <dbReference type="SAM" id="MobiDB-lite"/>
    </source>
</evidence>
<dbReference type="GO" id="GO:0004806">
    <property type="term" value="F:triacylglycerol lipase activity"/>
    <property type="evidence" value="ECO:0007669"/>
    <property type="project" value="UniProtKB-EC"/>
</dbReference>
<dbReference type="GO" id="GO:0016042">
    <property type="term" value="P:lipid catabolic process"/>
    <property type="evidence" value="ECO:0007669"/>
    <property type="project" value="UniProtKB-KW"/>
</dbReference>
<comment type="catalytic activity">
    <reaction evidence="18">
        <text>1,2,3-tri-(9Z-octadecenoyl)-glycerol + H2O = di-(9Z)-octadecenoylglycerol + (9Z)-octadecenoate + H(+)</text>
        <dbReference type="Rhea" id="RHEA:38575"/>
        <dbReference type="ChEBI" id="CHEBI:15377"/>
        <dbReference type="ChEBI" id="CHEBI:15378"/>
        <dbReference type="ChEBI" id="CHEBI:30823"/>
        <dbReference type="ChEBI" id="CHEBI:53753"/>
        <dbReference type="ChEBI" id="CHEBI:75945"/>
    </reaction>
    <physiologicalReaction direction="left-to-right" evidence="18">
        <dbReference type="Rhea" id="RHEA:38576"/>
    </physiologicalReaction>
</comment>
<evidence type="ECO:0000256" key="20">
    <source>
        <dbReference type="ARBA" id="ARBA00048701"/>
    </source>
</evidence>
<dbReference type="InterPro" id="IPR019826">
    <property type="entry name" value="Carboxylesterase_B_AS"/>
</dbReference>
<dbReference type="SUPFAM" id="SSF53474">
    <property type="entry name" value="alpha/beta-Hydrolases"/>
    <property type="match status" value="1"/>
</dbReference>
<evidence type="ECO:0000256" key="28">
    <source>
        <dbReference type="ARBA" id="ARBA00052473"/>
    </source>
</evidence>
<evidence type="ECO:0000256" key="13">
    <source>
        <dbReference type="ARBA" id="ARBA00033629"/>
    </source>
</evidence>
<evidence type="ECO:0000256" key="29">
    <source>
        <dbReference type="ARBA" id="ARBA00053019"/>
    </source>
</evidence>
<comment type="catalytic activity">
    <reaction evidence="17">
        <text>9-hexadecanoyloxy-octadecanoate + H2O = 9-hydroxy-octadecanoate + hexadecanoate + H(+)</text>
        <dbReference type="Rhea" id="RHEA:52052"/>
        <dbReference type="ChEBI" id="CHEBI:7896"/>
        <dbReference type="ChEBI" id="CHEBI:15377"/>
        <dbReference type="ChEBI" id="CHEBI:15378"/>
        <dbReference type="ChEBI" id="CHEBI:83670"/>
        <dbReference type="ChEBI" id="CHEBI:136286"/>
    </reaction>
    <physiologicalReaction direction="left-to-right" evidence="17">
        <dbReference type="Rhea" id="RHEA:52053"/>
    </physiologicalReaction>
</comment>
<protein>
    <recommendedName>
        <fullName evidence="31">Carboxylic ester hydrolase</fullName>
        <ecNumber evidence="31">3.1.1.-</ecNumber>
    </recommendedName>
</protein>
<evidence type="ECO:0000256" key="11">
    <source>
        <dbReference type="ARBA" id="ARBA00023180"/>
    </source>
</evidence>
<accession>A0A3P8UAX4</accession>
<keyword evidence="4" id="KW-0719">Serine esterase</keyword>
<evidence type="ECO:0000256" key="9">
    <source>
        <dbReference type="ARBA" id="ARBA00023098"/>
    </source>
</evidence>
<comment type="catalytic activity">
    <reaction evidence="14">
        <text>12-hexadecanoyloxy-octadecanoate + H2O = 12-hydroxyoctadecanoate + hexadecanoate + H(+)</text>
        <dbReference type="Rhea" id="RHEA:52056"/>
        <dbReference type="ChEBI" id="CHEBI:7896"/>
        <dbReference type="ChEBI" id="CHEBI:15377"/>
        <dbReference type="ChEBI" id="CHEBI:15378"/>
        <dbReference type="ChEBI" id="CHEBI:83677"/>
        <dbReference type="ChEBI" id="CHEBI:84201"/>
    </reaction>
    <physiologicalReaction direction="left-to-right" evidence="14">
        <dbReference type="Rhea" id="RHEA:52057"/>
    </physiologicalReaction>
</comment>
<evidence type="ECO:0000256" key="1">
    <source>
        <dbReference type="ARBA" id="ARBA00000923"/>
    </source>
</evidence>
<evidence type="ECO:0000256" key="24">
    <source>
        <dbReference type="ARBA" id="ARBA00049296"/>
    </source>
</evidence>
<dbReference type="PROSITE" id="PS00122">
    <property type="entry name" value="CARBOXYLESTERASE_B_1"/>
    <property type="match status" value="1"/>
</dbReference>
<comment type="catalytic activity">
    <reaction evidence="26">
        <text>12-(9Z-hexadecenoyloxy)-octadecanoate + H2O = 12-hydroxyoctadecanoate + (9Z)-hexadecenoate + H(+)</text>
        <dbReference type="Rhea" id="RHEA:52072"/>
        <dbReference type="ChEBI" id="CHEBI:15377"/>
        <dbReference type="ChEBI" id="CHEBI:15378"/>
        <dbReference type="ChEBI" id="CHEBI:32372"/>
        <dbReference type="ChEBI" id="CHEBI:84201"/>
        <dbReference type="ChEBI" id="CHEBI:136312"/>
    </reaction>
    <physiologicalReaction direction="left-to-right" evidence="26">
        <dbReference type="Rhea" id="RHEA:52073"/>
    </physiologicalReaction>
</comment>
<evidence type="ECO:0000256" key="19">
    <source>
        <dbReference type="ARBA" id="ARBA00048680"/>
    </source>
</evidence>
<evidence type="ECO:0000256" key="25">
    <source>
        <dbReference type="ARBA" id="ARBA00049322"/>
    </source>
</evidence>
<keyword evidence="6" id="KW-0732">Signal</keyword>
<dbReference type="PROSITE" id="PS00941">
    <property type="entry name" value="CARBOXYLESTERASE_B_2"/>
    <property type="match status" value="1"/>
</dbReference>
<dbReference type="GO" id="GO:0004771">
    <property type="term" value="F:sterol ester esterase activity"/>
    <property type="evidence" value="ECO:0007669"/>
    <property type="project" value="UniProtKB-EC"/>
</dbReference>
<dbReference type="Pfam" id="PF00135">
    <property type="entry name" value="COesterase"/>
    <property type="match status" value="2"/>
</dbReference>
<evidence type="ECO:0000313" key="35">
    <source>
        <dbReference type="Proteomes" id="UP000265080"/>
    </source>
</evidence>
<evidence type="ECO:0000256" key="23">
    <source>
        <dbReference type="ARBA" id="ARBA00049290"/>
    </source>
</evidence>
<sequence>MYVFTSSVCLYLCVFLAAVCFLTLLMIKTLILGVVQTEAGQVEGRSYNMGLFRSIDVFKGVPFADVPGKWEKPKPHPGWDGVLKATKARERCLQVTLLQTKTQGSEDCLYLNIFVPQGRSLSSNLPVMVYLFGGAFLLGASNDVAILGDSLYDGKEMADRGKVIIVTVNYRVGTLGFLSTGDDRLPGNYGLWDQHAAISWVRRNIEAFGGNPDNITVFGQSAGAASVSYQMLSPYSKGLFRRAISQCGVALSPWALQKNPMRMCDPQIARKVGCWRSNEDEMISCLKMSDPVGLTMAGKIEHPAAAGERWVYFRVVMDLLELAPVVDGDFIPDDPSRLFHNAGQFDYMAGVNSMDGHIFAGVDVPSINQRNATKIEQVKGFLTRLTKEKGTAAADSAFDVYSAHWGSYPDPAVVKKTVADIETELPVPGSDPDRPTAARRQHQRRPGPSPTCSTLKTRIPGFPSWYLFGKPFSTPLVYFSRHRDLAGYMIAYWTNFARTGNPNSGESRVPVPWPEFTKYHRPYLTINSKMTKSSVSYDLRSDYVNYWTQTYSRLPAARTH</sequence>
<dbReference type="InterPro" id="IPR019819">
    <property type="entry name" value="Carboxylesterase_B_CS"/>
</dbReference>
<evidence type="ECO:0000256" key="18">
    <source>
        <dbReference type="ARBA" id="ARBA00048386"/>
    </source>
</evidence>
<feature type="region of interest" description="Disordered" evidence="32">
    <location>
        <begin position="424"/>
        <end position="454"/>
    </location>
</feature>
<dbReference type="Ensembl" id="ENSAPET00000033316.1">
    <property type="protein sequence ID" value="ENSAPEP00000032457.1"/>
    <property type="gene ID" value="ENSAPEG00000022977.1"/>
</dbReference>
<keyword evidence="5" id="KW-0964">Secreted</keyword>
<proteinExistence type="inferred from homology"/>
<evidence type="ECO:0000256" key="12">
    <source>
        <dbReference type="ARBA" id="ARBA00023369"/>
    </source>
</evidence>
<evidence type="ECO:0000256" key="2">
    <source>
        <dbReference type="ARBA" id="ARBA00004613"/>
    </source>
</evidence>
<keyword evidence="9" id="KW-0443">Lipid metabolism</keyword>
<comment type="catalytic activity">
    <reaction evidence="22">
        <text>9-octadecanoyloxy-octadecanoate + H2O = 9-hydroxy-octadecanoate + octadecanoate + H(+)</text>
        <dbReference type="Rhea" id="RHEA:52096"/>
        <dbReference type="ChEBI" id="CHEBI:15377"/>
        <dbReference type="ChEBI" id="CHEBI:15378"/>
        <dbReference type="ChEBI" id="CHEBI:25629"/>
        <dbReference type="ChEBI" id="CHEBI:136286"/>
        <dbReference type="ChEBI" id="CHEBI:136373"/>
    </reaction>
    <physiologicalReaction direction="left-to-right" evidence="22">
        <dbReference type="Rhea" id="RHEA:52097"/>
    </physiologicalReaction>
</comment>
<evidence type="ECO:0000256" key="15">
    <source>
        <dbReference type="ARBA" id="ARBA00047427"/>
    </source>
</evidence>
<evidence type="ECO:0000256" key="26">
    <source>
        <dbReference type="ARBA" id="ARBA00049428"/>
    </source>
</evidence>
<comment type="catalytic activity">
    <reaction evidence="13">
        <text>a butanoate ester + H2O = an aliphatic alcohol + butanoate + H(+)</text>
        <dbReference type="Rhea" id="RHEA:47348"/>
        <dbReference type="ChEBI" id="CHEBI:2571"/>
        <dbReference type="ChEBI" id="CHEBI:15377"/>
        <dbReference type="ChEBI" id="CHEBI:15378"/>
        <dbReference type="ChEBI" id="CHEBI:17968"/>
        <dbReference type="ChEBI" id="CHEBI:50477"/>
    </reaction>
    <physiologicalReaction direction="left-to-right" evidence="13">
        <dbReference type="Rhea" id="RHEA:47349"/>
    </physiologicalReaction>
</comment>
<dbReference type="OMA" id="MEADTWR"/>
<comment type="catalytic activity">
    <reaction evidence="27">
        <text>an acetyl ester + H2O = an aliphatic alcohol + acetate + H(+)</text>
        <dbReference type="Rhea" id="RHEA:12957"/>
        <dbReference type="ChEBI" id="CHEBI:2571"/>
        <dbReference type="ChEBI" id="CHEBI:15377"/>
        <dbReference type="ChEBI" id="CHEBI:15378"/>
        <dbReference type="ChEBI" id="CHEBI:30089"/>
        <dbReference type="ChEBI" id="CHEBI:47622"/>
        <dbReference type="EC" id="3.1.1.6"/>
    </reaction>
    <physiologicalReaction direction="left-to-right" evidence="27">
        <dbReference type="Rhea" id="RHEA:12958"/>
    </physiologicalReaction>
</comment>
<keyword evidence="35" id="KW-1185">Reference proteome</keyword>
<dbReference type="AlphaFoldDB" id="A0A3P8UAX4"/>